<feature type="compositionally biased region" description="Basic and acidic residues" evidence="1">
    <location>
        <begin position="163"/>
        <end position="182"/>
    </location>
</feature>
<name>A0A8S3E6Z9_9BILA</name>
<evidence type="ECO:0000313" key="3">
    <source>
        <dbReference type="Proteomes" id="UP000681967"/>
    </source>
</evidence>
<dbReference type="Proteomes" id="UP000681967">
    <property type="component" value="Unassembled WGS sequence"/>
</dbReference>
<protein>
    <submittedName>
        <fullName evidence="2">Uncharacterized protein</fullName>
    </submittedName>
</protein>
<feature type="region of interest" description="Disordered" evidence="1">
    <location>
        <begin position="152"/>
        <end position="200"/>
    </location>
</feature>
<reference evidence="2" key="1">
    <citation type="submission" date="2021-02" db="EMBL/GenBank/DDBJ databases">
        <authorList>
            <person name="Nowell W R."/>
        </authorList>
    </citation>
    <scope>NUCLEOTIDE SEQUENCE</scope>
</reference>
<dbReference type="AlphaFoldDB" id="A0A8S3E6Z9"/>
<evidence type="ECO:0000256" key="1">
    <source>
        <dbReference type="SAM" id="MobiDB-lite"/>
    </source>
</evidence>
<accession>A0A8S3E6Z9</accession>
<proteinExistence type="predicted"/>
<dbReference type="EMBL" id="CAJOBH010225632">
    <property type="protein sequence ID" value="CAF5049024.1"/>
    <property type="molecule type" value="Genomic_DNA"/>
</dbReference>
<comment type="caution">
    <text evidence="2">The sequence shown here is derived from an EMBL/GenBank/DDBJ whole genome shotgun (WGS) entry which is preliminary data.</text>
</comment>
<organism evidence="2 3">
    <name type="scientific">Rotaria magnacalcarata</name>
    <dbReference type="NCBI Taxonomy" id="392030"/>
    <lineage>
        <taxon>Eukaryota</taxon>
        <taxon>Metazoa</taxon>
        <taxon>Spiralia</taxon>
        <taxon>Gnathifera</taxon>
        <taxon>Rotifera</taxon>
        <taxon>Eurotatoria</taxon>
        <taxon>Bdelloidea</taxon>
        <taxon>Philodinida</taxon>
        <taxon>Philodinidae</taxon>
        <taxon>Rotaria</taxon>
    </lineage>
</organism>
<evidence type="ECO:0000313" key="2">
    <source>
        <dbReference type="EMBL" id="CAF5049024.1"/>
    </source>
</evidence>
<gene>
    <name evidence="2" type="ORF">BYL167_LOCUS57836</name>
</gene>
<sequence length="237" mass="27121">MQNFSRQSKVSPMMMENLELNTRTDHEVELPPIVADSTPRSSVVKLENKRLRIMIGYSHVDSDFCHQLVDALEEDYQASKSCRQEVMNAKGSLKKRFVPVYLTRDFVTSSQLGVRIVGPQHIRFGKKPFDVTIKDLIKLILEDKGEKNLKTNDSKVSVIEPPSETKEDENNKSNEDSSKQDPENSNQPIHEIKSISKPTETCNSQDIADWFIANKVRPELKKMYDFQCGTELLLYGQ</sequence>